<proteinExistence type="inferred from homology"/>
<feature type="transmembrane region" description="Helical" evidence="14">
    <location>
        <begin position="436"/>
        <end position="455"/>
    </location>
</feature>
<feature type="transmembrane region" description="Helical" evidence="14">
    <location>
        <begin position="401"/>
        <end position="420"/>
    </location>
</feature>
<organism evidence="16 17">
    <name type="scientific">Absidia repens</name>
    <dbReference type="NCBI Taxonomy" id="90262"/>
    <lineage>
        <taxon>Eukaryota</taxon>
        <taxon>Fungi</taxon>
        <taxon>Fungi incertae sedis</taxon>
        <taxon>Mucoromycota</taxon>
        <taxon>Mucoromycotina</taxon>
        <taxon>Mucoromycetes</taxon>
        <taxon>Mucorales</taxon>
        <taxon>Cunninghamellaceae</taxon>
        <taxon>Absidia</taxon>
    </lineage>
</organism>
<dbReference type="STRING" id="90262.A0A1X2J2A8"/>
<dbReference type="GO" id="GO:0046872">
    <property type="term" value="F:metal ion binding"/>
    <property type="evidence" value="ECO:0007669"/>
    <property type="project" value="UniProtKB-KW"/>
</dbReference>
<evidence type="ECO:0000256" key="5">
    <source>
        <dbReference type="ARBA" id="ARBA00022554"/>
    </source>
</evidence>
<evidence type="ECO:0000256" key="8">
    <source>
        <dbReference type="ARBA" id="ARBA00022801"/>
    </source>
</evidence>
<feature type="transmembrane region" description="Helical" evidence="14">
    <location>
        <begin position="461"/>
        <end position="483"/>
    </location>
</feature>
<feature type="transmembrane region" description="Helical" evidence="14">
    <location>
        <begin position="322"/>
        <end position="340"/>
    </location>
</feature>
<comment type="cofactor">
    <cofactor evidence="1">
        <name>Zn(2+)</name>
        <dbReference type="ChEBI" id="CHEBI:29105"/>
    </cofactor>
</comment>
<comment type="caution">
    <text evidence="16">The sequence shown here is derived from an EMBL/GenBank/DDBJ whole genome shotgun (WGS) entry which is preliminary data.</text>
</comment>
<gene>
    <name evidence="16" type="ORF">BCR42DRAFT_458065</name>
</gene>
<keyword evidence="8 13" id="KW-0378">Hydrolase</keyword>
<dbReference type="OrthoDB" id="76293at2759"/>
<evidence type="ECO:0000256" key="4">
    <source>
        <dbReference type="ARBA" id="ARBA00010918"/>
    </source>
</evidence>
<dbReference type="Gene3D" id="3.40.630.10">
    <property type="entry name" value="Zn peptidases"/>
    <property type="match status" value="1"/>
</dbReference>
<evidence type="ECO:0000259" key="15">
    <source>
        <dbReference type="Pfam" id="PF04389"/>
    </source>
</evidence>
<keyword evidence="9 13" id="KW-0862">Zinc</keyword>
<dbReference type="PANTHER" id="PTHR12147:SF58">
    <property type="entry name" value="VACUOLAR MEMBRANE PROTEASE"/>
    <property type="match status" value="1"/>
</dbReference>
<comment type="subcellular location">
    <subcellularLocation>
        <location evidence="3">Vacuole membrane</location>
        <topology evidence="3">Multi-pass membrane protein</topology>
    </subcellularLocation>
</comment>
<dbReference type="EMBL" id="MCGE01000001">
    <property type="protein sequence ID" value="ORZ25997.1"/>
    <property type="molecule type" value="Genomic_DNA"/>
</dbReference>
<evidence type="ECO:0000256" key="2">
    <source>
        <dbReference type="ARBA" id="ARBA00003273"/>
    </source>
</evidence>
<name>A0A1X2J2A8_9FUNG</name>
<evidence type="ECO:0000256" key="9">
    <source>
        <dbReference type="ARBA" id="ARBA00022833"/>
    </source>
</evidence>
<keyword evidence="17" id="KW-1185">Reference proteome</keyword>
<reference evidence="16 17" key="1">
    <citation type="submission" date="2016-07" db="EMBL/GenBank/DDBJ databases">
        <title>Pervasive Adenine N6-methylation of Active Genes in Fungi.</title>
        <authorList>
            <consortium name="DOE Joint Genome Institute"/>
            <person name="Mondo S.J."/>
            <person name="Dannebaum R.O."/>
            <person name="Kuo R.C."/>
            <person name="Labutti K."/>
            <person name="Haridas S."/>
            <person name="Kuo A."/>
            <person name="Salamov A."/>
            <person name="Ahrendt S.R."/>
            <person name="Lipzen A."/>
            <person name="Sullivan W."/>
            <person name="Andreopoulos W.B."/>
            <person name="Clum A."/>
            <person name="Lindquist E."/>
            <person name="Daum C."/>
            <person name="Ramamoorthy G.K."/>
            <person name="Gryganskyi A."/>
            <person name="Culley D."/>
            <person name="Magnuson J.K."/>
            <person name="James T.Y."/>
            <person name="O'Malley M.A."/>
            <person name="Stajich J.E."/>
            <person name="Spatafora J.W."/>
            <person name="Visel A."/>
            <person name="Grigoriev I.V."/>
        </authorList>
    </citation>
    <scope>NUCLEOTIDE SEQUENCE [LARGE SCALE GENOMIC DNA]</scope>
    <source>
        <strain evidence="16 17">NRRL 1336</strain>
    </source>
</reference>
<dbReference type="GO" id="GO:0008235">
    <property type="term" value="F:metalloexopeptidase activity"/>
    <property type="evidence" value="ECO:0007669"/>
    <property type="project" value="InterPro"/>
</dbReference>
<keyword evidence="12" id="KW-0325">Glycoprotein</keyword>
<accession>A0A1X2J2A8</accession>
<evidence type="ECO:0000256" key="1">
    <source>
        <dbReference type="ARBA" id="ARBA00001947"/>
    </source>
</evidence>
<comment type="similarity">
    <text evidence="4 13">Belongs to the peptidase M28 family.</text>
</comment>
<evidence type="ECO:0000256" key="11">
    <source>
        <dbReference type="ARBA" id="ARBA00023049"/>
    </source>
</evidence>
<evidence type="ECO:0000256" key="13">
    <source>
        <dbReference type="RuleBase" id="RU361240"/>
    </source>
</evidence>
<dbReference type="GO" id="GO:0006508">
    <property type="term" value="P:proteolysis"/>
    <property type="evidence" value="ECO:0007669"/>
    <property type="project" value="UniProtKB-KW"/>
</dbReference>
<feature type="transmembrane region" description="Helical" evidence="14">
    <location>
        <begin position="365"/>
        <end position="389"/>
    </location>
</feature>
<feature type="transmembrane region" description="Helical" evidence="14">
    <location>
        <begin position="529"/>
        <end position="549"/>
    </location>
</feature>
<dbReference type="Proteomes" id="UP000193560">
    <property type="component" value="Unassembled WGS sequence"/>
</dbReference>
<evidence type="ECO:0000313" key="16">
    <source>
        <dbReference type="EMBL" id="ORZ25997.1"/>
    </source>
</evidence>
<evidence type="ECO:0000256" key="3">
    <source>
        <dbReference type="ARBA" id="ARBA00004128"/>
    </source>
</evidence>
<sequence>MPTPLGDVEAALSDGFAGAHAYNEYLTQFYAPHPSNSRENGRIKGWLSSTVEQLQLKAKANGIDMDVVTDDPTKMTLPQDWFTKGERWVVDSRNVIARVHGSDPDLAKQSILVNAHYDSVPTSNGVTDNGIGVVVTLELLRYFVDHPPKHTLVFLFNNMEEGGLVGGYIFTKHPWFDAIKTFINLEGAGAGGRCILVRSNTKYGVTKYASSGAQYMHASPLGNDMMKSKLMKSDTDYTAFDKAGLPGLDIAFYSPRSHYHTQRDSIAYASPNSVQYMGDVTLKTVQALDNGGAMQEDMYEPVVYYDLLGRYVVVMSFPTYQLIHVLALVLVPLAAIVWALKKEKDQRREYAAALKELASETIQGVLLVLTAFITAFISIGAAGALLYFINPMVTYGGIHKVCLYLILAAFTGLIGSLVLCEKCSWYKQNLEKNPETLLHGLNGFWWLFVLFATYLGSKEMAALYFAIYYLVFNALASAVFVLLPKDNKYRLPTVFVLQWSAPFLFVIQMVSLTMTSLRHAIVDGTPEAAVYILLALNLIFGILPLLFWIQLAGNQRSVLKVSTTLLFIMLLLCFFQSPFDSGLSPKKIVYRQEYNATAPTSRVIVRSLKTQDTLTSLLDTDELDSLDCHPYADLPALQECIYETPLVPVYGKLGIGKEAKITQAKSCNDDGLCTLQGTYSSHNSLFCRISVNENANSITKAWINGGSAVNDNDEKPITALLAYTNTYNNEVPFGITWPASSPTPRGRFNCFYDEWTRGEIPAYVSLRDRLPADNLLLIRGQGMVNVDFENLEF</sequence>
<keyword evidence="7 14" id="KW-0812">Transmembrane</keyword>
<evidence type="ECO:0000256" key="12">
    <source>
        <dbReference type="ARBA" id="ARBA00023180"/>
    </source>
</evidence>
<dbReference type="EC" id="3.4.-.-" evidence="13"/>
<keyword evidence="6 13" id="KW-0645">Protease</keyword>
<dbReference type="Pfam" id="PF04389">
    <property type="entry name" value="Peptidase_M28"/>
    <property type="match status" value="1"/>
</dbReference>
<dbReference type="InterPro" id="IPR007484">
    <property type="entry name" value="Peptidase_M28"/>
</dbReference>
<evidence type="ECO:0000313" key="17">
    <source>
        <dbReference type="Proteomes" id="UP000193560"/>
    </source>
</evidence>
<evidence type="ECO:0000256" key="14">
    <source>
        <dbReference type="SAM" id="Phobius"/>
    </source>
</evidence>
<keyword evidence="13" id="KW-0479">Metal-binding</keyword>
<dbReference type="AlphaFoldDB" id="A0A1X2J2A8"/>
<dbReference type="GO" id="GO:0005774">
    <property type="term" value="C:vacuolar membrane"/>
    <property type="evidence" value="ECO:0007669"/>
    <property type="project" value="UniProtKB-SubCell"/>
</dbReference>
<keyword evidence="10 14" id="KW-1133">Transmembrane helix</keyword>
<feature type="domain" description="Peptidase M28" evidence="15">
    <location>
        <begin position="94"/>
        <end position="284"/>
    </location>
</feature>
<evidence type="ECO:0000256" key="10">
    <source>
        <dbReference type="ARBA" id="ARBA00022989"/>
    </source>
</evidence>
<evidence type="ECO:0000256" key="6">
    <source>
        <dbReference type="ARBA" id="ARBA00022670"/>
    </source>
</evidence>
<evidence type="ECO:0000256" key="7">
    <source>
        <dbReference type="ARBA" id="ARBA00022692"/>
    </source>
</evidence>
<dbReference type="InterPro" id="IPR045175">
    <property type="entry name" value="M28_fam"/>
</dbReference>
<keyword evidence="5" id="KW-0926">Vacuole</keyword>
<feature type="transmembrane region" description="Helical" evidence="14">
    <location>
        <begin position="495"/>
        <end position="517"/>
    </location>
</feature>
<feature type="transmembrane region" description="Helical" evidence="14">
    <location>
        <begin position="561"/>
        <end position="579"/>
    </location>
</feature>
<keyword evidence="11" id="KW-0482">Metalloprotease</keyword>
<dbReference type="SUPFAM" id="SSF53187">
    <property type="entry name" value="Zn-dependent exopeptidases"/>
    <property type="match status" value="1"/>
</dbReference>
<protein>
    <recommendedName>
        <fullName evidence="13">Peptide hydrolase</fullName>
        <ecNumber evidence="13">3.4.-.-</ecNumber>
    </recommendedName>
</protein>
<dbReference type="PANTHER" id="PTHR12147">
    <property type="entry name" value="METALLOPEPTIDASE M28 FAMILY MEMBER"/>
    <property type="match status" value="1"/>
</dbReference>
<keyword evidence="14" id="KW-0472">Membrane</keyword>
<comment type="function">
    <text evidence="2">May be involved in vacuolar sorting and osmoregulation.</text>
</comment>